<proteinExistence type="predicted"/>
<dbReference type="AlphaFoldDB" id="A0A074YUD5"/>
<dbReference type="GeneID" id="25368943"/>
<evidence type="ECO:0000313" key="3">
    <source>
        <dbReference type="Proteomes" id="UP000030641"/>
    </source>
</evidence>
<sequence>APSGAGTPKVPSTPRTSSTPLAPSTPRTSSTPVAPSTPVFQTATHGSFTLELPATSSTPLVNVDDDDIREPPTPE</sequence>
<evidence type="ECO:0000256" key="1">
    <source>
        <dbReference type="SAM" id="MobiDB-lite"/>
    </source>
</evidence>
<accession>A0A074YUD5</accession>
<feature type="region of interest" description="Disordered" evidence="1">
    <location>
        <begin position="1"/>
        <end position="75"/>
    </location>
</feature>
<protein>
    <submittedName>
        <fullName evidence="2">Uncharacterized protein</fullName>
    </submittedName>
</protein>
<evidence type="ECO:0000313" key="2">
    <source>
        <dbReference type="EMBL" id="KEQ90451.1"/>
    </source>
</evidence>
<feature type="compositionally biased region" description="Polar residues" evidence="1">
    <location>
        <begin position="13"/>
        <end position="47"/>
    </location>
</feature>
<dbReference type="EMBL" id="KL584791">
    <property type="protein sequence ID" value="KEQ90451.1"/>
    <property type="molecule type" value="Genomic_DNA"/>
</dbReference>
<dbReference type="Proteomes" id="UP000030641">
    <property type="component" value="Unassembled WGS sequence"/>
</dbReference>
<feature type="non-terminal residue" evidence="2">
    <location>
        <position position="75"/>
    </location>
</feature>
<organism evidence="2 3">
    <name type="scientific">Aureobasidium subglaciale (strain EXF-2481)</name>
    <name type="common">Aureobasidium pullulans var. subglaciale</name>
    <dbReference type="NCBI Taxonomy" id="1043005"/>
    <lineage>
        <taxon>Eukaryota</taxon>
        <taxon>Fungi</taxon>
        <taxon>Dikarya</taxon>
        <taxon>Ascomycota</taxon>
        <taxon>Pezizomycotina</taxon>
        <taxon>Dothideomycetes</taxon>
        <taxon>Dothideomycetidae</taxon>
        <taxon>Dothideales</taxon>
        <taxon>Saccotheciaceae</taxon>
        <taxon>Aureobasidium</taxon>
    </lineage>
</organism>
<dbReference type="RefSeq" id="XP_013338917.1">
    <property type="nucleotide sequence ID" value="XM_013483463.1"/>
</dbReference>
<feature type="non-terminal residue" evidence="2">
    <location>
        <position position="1"/>
    </location>
</feature>
<dbReference type="HOGENOM" id="CLU_2677662_0_0_1"/>
<dbReference type="InParanoid" id="A0A074YUD5"/>
<gene>
    <name evidence="2" type="ORF">AUEXF2481DRAFT_54164</name>
</gene>
<keyword evidence="3" id="KW-1185">Reference proteome</keyword>
<name>A0A074YUD5_AURSE</name>
<reference evidence="2 3" key="1">
    <citation type="journal article" date="2014" name="BMC Genomics">
        <title>Genome sequencing of four Aureobasidium pullulans varieties: biotechnological potential, stress tolerance, and description of new species.</title>
        <authorList>
            <person name="Gostin Ar C."/>
            <person name="Ohm R.A."/>
            <person name="Kogej T."/>
            <person name="Sonjak S."/>
            <person name="Turk M."/>
            <person name="Zajc J."/>
            <person name="Zalar P."/>
            <person name="Grube M."/>
            <person name="Sun H."/>
            <person name="Han J."/>
            <person name="Sharma A."/>
            <person name="Chiniquy J."/>
            <person name="Ngan C.Y."/>
            <person name="Lipzen A."/>
            <person name="Barry K."/>
            <person name="Grigoriev I.V."/>
            <person name="Gunde-Cimerman N."/>
        </authorList>
    </citation>
    <scope>NUCLEOTIDE SEQUENCE [LARGE SCALE GENOMIC DNA]</scope>
    <source>
        <strain evidence="2 3">EXF-2481</strain>
    </source>
</reference>